<protein>
    <recommendedName>
        <fullName evidence="5">Glutaredoxin domain-containing protein</fullName>
    </recommendedName>
</protein>
<dbReference type="PANTHER" id="PTHR45694">
    <property type="entry name" value="GLUTAREDOXIN 2"/>
    <property type="match status" value="1"/>
</dbReference>
<keyword evidence="7" id="KW-1185">Reference proteome</keyword>
<dbReference type="GO" id="GO:0005737">
    <property type="term" value="C:cytoplasm"/>
    <property type="evidence" value="ECO:0007669"/>
    <property type="project" value="TreeGrafter"/>
</dbReference>
<keyword evidence="2" id="KW-0249">Electron transport</keyword>
<dbReference type="AlphaFoldDB" id="A0A2T9YN17"/>
<keyword evidence="1" id="KW-0813">Transport</keyword>
<evidence type="ECO:0000313" key="6">
    <source>
        <dbReference type="EMBL" id="PVU93743.1"/>
    </source>
</evidence>
<evidence type="ECO:0000256" key="2">
    <source>
        <dbReference type="ARBA" id="ARBA00022982"/>
    </source>
</evidence>
<dbReference type="InterPro" id="IPR002109">
    <property type="entry name" value="Glutaredoxin"/>
</dbReference>
<dbReference type="SUPFAM" id="SSF52833">
    <property type="entry name" value="Thioredoxin-like"/>
    <property type="match status" value="1"/>
</dbReference>
<accession>A0A2T9YN17</accession>
<evidence type="ECO:0000313" key="7">
    <source>
        <dbReference type="Proteomes" id="UP000245383"/>
    </source>
</evidence>
<dbReference type="PROSITE" id="PS00195">
    <property type="entry name" value="GLUTAREDOXIN_1"/>
    <property type="match status" value="1"/>
</dbReference>
<feature type="domain" description="Glutaredoxin" evidence="5">
    <location>
        <begin position="32"/>
        <end position="93"/>
    </location>
</feature>
<dbReference type="OrthoDB" id="418495at2759"/>
<dbReference type="Proteomes" id="UP000245383">
    <property type="component" value="Unassembled WGS sequence"/>
</dbReference>
<dbReference type="PROSITE" id="PS51354">
    <property type="entry name" value="GLUTAREDOXIN_2"/>
    <property type="match status" value="1"/>
</dbReference>
<reference evidence="6 7" key="1">
    <citation type="journal article" date="2018" name="MBio">
        <title>Comparative Genomics Reveals the Core Gene Toolbox for the Fungus-Insect Symbiosis.</title>
        <authorList>
            <person name="Wang Y."/>
            <person name="Stata M."/>
            <person name="Wang W."/>
            <person name="Stajich J.E."/>
            <person name="White M.M."/>
            <person name="Moncalvo J.M."/>
        </authorList>
    </citation>
    <scope>NUCLEOTIDE SEQUENCE [LARGE SCALE GENOMIC DNA]</scope>
    <source>
        <strain evidence="6 7">SWE-8-4</strain>
    </source>
</reference>
<dbReference type="InterPro" id="IPR011899">
    <property type="entry name" value="Glutaredoxin_euk/vir"/>
</dbReference>
<dbReference type="Pfam" id="PF00462">
    <property type="entry name" value="Glutaredoxin"/>
    <property type="match status" value="1"/>
</dbReference>
<dbReference type="PRINTS" id="PR00160">
    <property type="entry name" value="GLUTAREDOXIN"/>
</dbReference>
<dbReference type="NCBIfam" id="TIGR02180">
    <property type="entry name" value="GRX_euk"/>
    <property type="match status" value="1"/>
</dbReference>
<dbReference type="PANTHER" id="PTHR45694:SF18">
    <property type="entry name" value="GLUTAREDOXIN-1-RELATED"/>
    <property type="match status" value="1"/>
</dbReference>
<organism evidence="6 7">
    <name type="scientific">Smittium simulii</name>
    <dbReference type="NCBI Taxonomy" id="133385"/>
    <lineage>
        <taxon>Eukaryota</taxon>
        <taxon>Fungi</taxon>
        <taxon>Fungi incertae sedis</taxon>
        <taxon>Zoopagomycota</taxon>
        <taxon>Kickxellomycotina</taxon>
        <taxon>Harpellomycetes</taxon>
        <taxon>Harpellales</taxon>
        <taxon>Legeriomycetaceae</taxon>
        <taxon>Smittium</taxon>
    </lineage>
</organism>
<keyword evidence="4" id="KW-0676">Redox-active center</keyword>
<keyword evidence="3" id="KW-1015">Disulfide bond</keyword>
<evidence type="ECO:0000256" key="4">
    <source>
        <dbReference type="ARBA" id="ARBA00023284"/>
    </source>
</evidence>
<dbReference type="InterPro" id="IPR036249">
    <property type="entry name" value="Thioredoxin-like_sf"/>
</dbReference>
<dbReference type="GO" id="GO:0015038">
    <property type="term" value="F:glutathione disulfide oxidoreductase activity"/>
    <property type="evidence" value="ECO:0007669"/>
    <property type="project" value="TreeGrafter"/>
</dbReference>
<evidence type="ECO:0000256" key="3">
    <source>
        <dbReference type="ARBA" id="ARBA00023157"/>
    </source>
</evidence>
<dbReference type="GO" id="GO:0034599">
    <property type="term" value="P:cellular response to oxidative stress"/>
    <property type="evidence" value="ECO:0007669"/>
    <property type="project" value="TreeGrafter"/>
</dbReference>
<name>A0A2T9YN17_9FUNG</name>
<evidence type="ECO:0000259" key="5">
    <source>
        <dbReference type="Pfam" id="PF00462"/>
    </source>
</evidence>
<evidence type="ECO:0000256" key="1">
    <source>
        <dbReference type="ARBA" id="ARBA00022448"/>
    </source>
</evidence>
<dbReference type="CDD" id="cd03419">
    <property type="entry name" value="GRX_GRXh_1_2_like"/>
    <property type="match status" value="1"/>
</dbReference>
<dbReference type="STRING" id="133385.A0A2T9YN17"/>
<gene>
    <name evidence="6" type="ORF">BB561_003063</name>
</gene>
<dbReference type="Gene3D" id="3.40.30.10">
    <property type="entry name" value="Glutaredoxin"/>
    <property type="match status" value="1"/>
</dbReference>
<dbReference type="InterPro" id="IPR014025">
    <property type="entry name" value="Glutaredoxin_subgr"/>
</dbReference>
<comment type="caution">
    <text evidence="6">The sequence shown here is derived from an EMBL/GenBank/DDBJ whole genome shotgun (WGS) entry which is preliminary data.</text>
</comment>
<dbReference type="EMBL" id="MBFR01000117">
    <property type="protein sequence ID" value="PVU93743.1"/>
    <property type="molecule type" value="Genomic_DNA"/>
</dbReference>
<proteinExistence type="predicted"/>
<dbReference type="InterPro" id="IPR011767">
    <property type="entry name" value="GLR_AS"/>
</dbReference>
<sequence>MGSALSSKSYSPEKMSQIKDLVDAQLASNENIVYSKTFCPYCTKAKNELHKLNIKYKLIELDQEPEGDAIQQYLAQKTGQRTVPNIFLNSAHVGGCDDLIKSIKSGQISKSLAN</sequence>